<sequence length="228" mass="25264">MALRAGGRHHKVNLFRDLIEAQPVQLVRLIVSKHLAFSPFWYSAGIPRDAMCYPLGRAGRAGRFESYSCSCQNYPGSNIYNPGPLPDNNPFVCLHILAPCATSTDTVPDPVLDIVAIPDPYQCFGRAYQTRYNSPQPLVHPCRKLPVMPPVDLLAMNLLLAITTGHNAEPDQYVNDFLPHLPKEHYEMPRPCDTPGVLAMHACQEGVQALNALWTGVQGRHACPARLM</sequence>
<evidence type="ECO:0000313" key="1">
    <source>
        <dbReference type="EMBL" id="PLW27512.1"/>
    </source>
</evidence>
<dbReference type="EMBL" id="PGCJ01000483">
    <property type="protein sequence ID" value="PLW27512.1"/>
    <property type="molecule type" value="Genomic_DNA"/>
</dbReference>
<gene>
    <name evidence="1" type="ORF">PCANC_27709</name>
</gene>
<reference evidence="1 2" key="1">
    <citation type="submission" date="2017-11" db="EMBL/GenBank/DDBJ databases">
        <title>De novo assembly and phasing of dikaryotic genomes from two isolates of Puccinia coronata f. sp. avenae, the causal agent of oat crown rust.</title>
        <authorList>
            <person name="Miller M.E."/>
            <person name="Zhang Y."/>
            <person name="Omidvar V."/>
            <person name="Sperschneider J."/>
            <person name="Schwessinger B."/>
            <person name="Raley C."/>
            <person name="Palmer J.M."/>
            <person name="Garnica D."/>
            <person name="Upadhyaya N."/>
            <person name="Rathjen J."/>
            <person name="Taylor J.M."/>
            <person name="Park R.F."/>
            <person name="Dodds P.N."/>
            <person name="Hirsch C.D."/>
            <person name="Kianian S.F."/>
            <person name="Figueroa M."/>
        </authorList>
    </citation>
    <scope>NUCLEOTIDE SEQUENCE [LARGE SCALE GENOMIC DNA]</scope>
    <source>
        <strain evidence="1">12NC29</strain>
    </source>
</reference>
<protein>
    <submittedName>
        <fullName evidence="1">Uncharacterized protein</fullName>
    </submittedName>
</protein>
<accession>A0A2N5TPW6</accession>
<comment type="caution">
    <text evidence="1">The sequence shown here is derived from an EMBL/GenBank/DDBJ whole genome shotgun (WGS) entry which is preliminary data.</text>
</comment>
<keyword evidence="2" id="KW-1185">Reference proteome</keyword>
<name>A0A2N5TPW6_9BASI</name>
<proteinExistence type="predicted"/>
<organism evidence="1 2">
    <name type="scientific">Puccinia coronata f. sp. avenae</name>
    <dbReference type="NCBI Taxonomy" id="200324"/>
    <lineage>
        <taxon>Eukaryota</taxon>
        <taxon>Fungi</taxon>
        <taxon>Dikarya</taxon>
        <taxon>Basidiomycota</taxon>
        <taxon>Pucciniomycotina</taxon>
        <taxon>Pucciniomycetes</taxon>
        <taxon>Pucciniales</taxon>
        <taxon>Pucciniaceae</taxon>
        <taxon>Puccinia</taxon>
    </lineage>
</organism>
<evidence type="ECO:0000313" key="2">
    <source>
        <dbReference type="Proteomes" id="UP000235388"/>
    </source>
</evidence>
<dbReference type="AlphaFoldDB" id="A0A2N5TPW6"/>
<dbReference type="Proteomes" id="UP000235388">
    <property type="component" value="Unassembled WGS sequence"/>
</dbReference>